<evidence type="ECO:0000259" key="1">
    <source>
        <dbReference type="Pfam" id="PF04264"/>
    </source>
</evidence>
<organism evidence="2 3">
    <name type="scientific">Imperialibacter roseus</name>
    <dbReference type="NCBI Taxonomy" id="1324217"/>
    <lineage>
        <taxon>Bacteria</taxon>
        <taxon>Pseudomonadati</taxon>
        <taxon>Bacteroidota</taxon>
        <taxon>Cytophagia</taxon>
        <taxon>Cytophagales</taxon>
        <taxon>Flammeovirgaceae</taxon>
        <taxon>Imperialibacter</taxon>
    </lineage>
</organism>
<proteinExistence type="predicted"/>
<sequence length="186" mass="21001">MKKTSKLTFTVLLALFVYAGTARAQIYMLESSNVRFFSDALIEDITATTTSAQGLVNVADKTFSFRVPIKTFEFAKDLMKEHFNENYMESEKHPYGTFKGSIVGNFDFTKNGVYEVTARGVLDVHGVPQERSIPAKLFVEGSVVRLESVFMVKLVDHDIEIPQIVFQNIAEEIEVTIKSDLVPYKK</sequence>
<protein>
    <submittedName>
        <fullName evidence="2">YceI family protein</fullName>
    </submittedName>
</protein>
<dbReference type="Proteomes" id="UP001302349">
    <property type="component" value="Chromosome"/>
</dbReference>
<dbReference type="Gene3D" id="2.40.128.110">
    <property type="entry name" value="Lipid/polyisoprenoid-binding, YceI-like"/>
    <property type="match status" value="1"/>
</dbReference>
<dbReference type="InterPro" id="IPR036761">
    <property type="entry name" value="TTHA0802/YceI-like_sf"/>
</dbReference>
<dbReference type="RefSeq" id="WP_317490891.1">
    <property type="nucleotide sequence ID" value="NZ_CP136051.1"/>
</dbReference>
<evidence type="ECO:0000313" key="2">
    <source>
        <dbReference type="EMBL" id="WOK08248.1"/>
    </source>
</evidence>
<dbReference type="EMBL" id="CP136051">
    <property type="protein sequence ID" value="WOK08248.1"/>
    <property type="molecule type" value="Genomic_DNA"/>
</dbReference>
<accession>A0ABZ0IT96</accession>
<dbReference type="Pfam" id="PF04264">
    <property type="entry name" value="YceI"/>
    <property type="match status" value="1"/>
</dbReference>
<reference evidence="2 3" key="1">
    <citation type="journal article" date="2023" name="Microbiol. Resour. Announc.">
        <title>Complete Genome Sequence of Imperialibacter roseus strain P4T.</title>
        <authorList>
            <person name="Tizabi D.R."/>
            <person name="Bachvaroff T."/>
            <person name="Hill R.T."/>
        </authorList>
    </citation>
    <scope>NUCLEOTIDE SEQUENCE [LARGE SCALE GENOMIC DNA]</scope>
    <source>
        <strain evidence="2 3">P4T</strain>
    </source>
</reference>
<feature type="domain" description="Lipid/polyisoprenoid-binding YceI-like" evidence="1">
    <location>
        <begin position="31"/>
        <end position="178"/>
    </location>
</feature>
<name>A0ABZ0IT96_9BACT</name>
<keyword evidence="3" id="KW-1185">Reference proteome</keyword>
<evidence type="ECO:0000313" key="3">
    <source>
        <dbReference type="Proteomes" id="UP001302349"/>
    </source>
</evidence>
<dbReference type="InterPro" id="IPR007372">
    <property type="entry name" value="Lipid/polyisoprenoid-bd_YceI"/>
</dbReference>
<dbReference type="SUPFAM" id="SSF101874">
    <property type="entry name" value="YceI-like"/>
    <property type="match status" value="1"/>
</dbReference>
<gene>
    <name evidence="2" type="ORF">RT717_06310</name>
</gene>